<evidence type="ECO:0000313" key="3">
    <source>
        <dbReference type="Proteomes" id="UP000235965"/>
    </source>
</evidence>
<keyword evidence="3" id="KW-1185">Reference proteome</keyword>
<dbReference type="FunFam" id="3.30.200.20:FF:000284">
    <property type="entry name" value="Serine/threonine-protein kinase PLK"/>
    <property type="match status" value="1"/>
</dbReference>
<name>A0A2J7R8C5_9NEOP</name>
<organism evidence="2 3">
    <name type="scientific">Cryptotermes secundus</name>
    <dbReference type="NCBI Taxonomy" id="105785"/>
    <lineage>
        <taxon>Eukaryota</taxon>
        <taxon>Metazoa</taxon>
        <taxon>Ecdysozoa</taxon>
        <taxon>Arthropoda</taxon>
        <taxon>Hexapoda</taxon>
        <taxon>Insecta</taxon>
        <taxon>Pterygota</taxon>
        <taxon>Neoptera</taxon>
        <taxon>Polyneoptera</taxon>
        <taxon>Dictyoptera</taxon>
        <taxon>Blattodea</taxon>
        <taxon>Blattoidea</taxon>
        <taxon>Termitoidae</taxon>
        <taxon>Kalotermitidae</taxon>
        <taxon>Cryptotermitinae</taxon>
        <taxon>Cryptotermes</taxon>
    </lineage>
</organism>
<dbReference type="Proteomes" id="UP000235965">
    <property type="component" value="Unassembled WGS sequence"/>
</dbReference>
<dbReference type="PROSITE" id="PS50011">
    <property type="entry name" value="PROTEIN_KINASE_DOM"/>
    <property type="match status" value="1"/>
</dbReference>
<dbReference type="PANTHER" id="PTHR24345">
    <property type="entry name" value="SERINE/THREONINE-PROTEIN KINASE PLK"/>
    <property type="match status" value="1"/>
</dbReference>
<dbReference type="PANTHER" id="PTHR24345:SF93">
    <property type="entry name" value="SERINE_THREONINE-PROTEIN KINASE PLK1"/>
    <property type="match status" value="1"/>
</dbReference>
<dbReference type="Gene3D" id="1.10.510.10">
    <property type="entry name" value="Transferase(Phosphotransferase) domain 1"/>
    <property type="match status" value="1"/>
</dbReference>
<reference evidence="2 3" key="1">
    <citation type="submission" date="2017-12" db="EMBL/GenBank/DDBJ databases">
        <title>Hemimetabolous genomes reveal molecular basis of termite eusociality.</title>
        <authorList>
            <person name="Harrison M.C."/>
            <person name="Jongepier E."/>
            <person name="Robertson H.M."/>
            <person name="Arning N."/>
            <person name="Bitard-Feildel T."/>
            <person name="Chao H."/>
            <person name="Childers C.P."/>
            <person name="Dinh H."/>
            <person name="Doddapaneni H."/>
            <person name="Dugan S."/>
            <person name="Gowin J."/>
            <person name="Greiner C."/>
            <person name="Han Y."/>
            <person name="Hu H."/>
            <person name="Hughes D.S.T."/>
            <person name="Huylmans A.-K."/>
            <person name="Kemena C."/>
            <person name="Kremer L.P.M."/>
            <person name="Lee S.L."/>
            <person name="Lopez-Ezquerra A."/>
            <person name="Mallet L."/>
            <person name="Monroy-Kuhn J.M."/>
            <person name="Moser A."/>
            <person name="Murali S.C."/>
            <person name="Muzny D.M."/>
            <person name="Otani S."/>
            <person name="Piulachs M.-D."/>
            <person name="Poelchau M."/>
            <person name="Qu J."/>
            <person name="Schaub F."/>
            <person name="Wada-Katsumata A."/>
            <person name="Worley K.C."/>
            <person name="Xie Q."/>
            <person name="Ylla G."/>
            <person name="Poulsen M."/>
            <person name="Gibbs R.A."/>
            <person name="Schal C."/>
            <person name="Richards S."/>
            <person name="Belles X."/>
            <person name="Korb J."/>
            <person name="Bornberg-Bauer E."/>
        </authorList>
    </citation>
    <scope>NUCLEOTIDE SEQUENCE [LARGE SCALE GENOMIC DNA]</scope>
    <source>
        <tissue evidence="2">Whole body</tissue>
    </source>
</reference>
<dbReference type="STRING" id="105785.A0A2J7R8C5"/>
<proteinExistence type="predicted"/>
<dbReference type="GO" id="GO:0000776">
    <property type="term" value="C:kinetochore"/>
    <property type="evidence" value="ECO:0007669"/>
    <property type="project" value="TreeGrafter"/>
</dbReference>
<dbReference type="GO" id="GO:0005634">
    <property type="term" value="C:nucleus"/>
    <property type="evidence" value="ECO:0007669"/>
    <property type="project" value="TreeGrafter"/>
</dbReference>
<dbReference type="SUPFAM" id="SSF56112">
    <property type="entry name" value="Protein kinase-like (PK-like)"/>
    <property type="match status" value="1"/>
</dbReference>
<dbReference type="Pfam" id="PF00069">
    <property type="entry name" value="Pkinase"/>
    <property type="match status" value="1"/>
</dbReference>
<dbReference type="SMART" id="SM00220">
    <property type="entry name" value="S_TKc"/>
    <property type="match status" value="1"/>
</dbReference>
<dbReference type="InParanoid" id="A0A2J7R8C5"/>
<comment type="caution">
    <text evidence="2">The sequence shown here is derived from an EMBL/GenBank/DDBJ whole genome shotgun (WGS) entry which is preliminary data.</text>
</comment>
<dbReference type="InterPro" id="IPR011009">
    <property type="entry name" value="Kinase-like_dom_sf"/>
</dbReference>
<gene>
    <name evidence="2" type="ORF">B7P43_G08090</name>
</gene>
<protein>
    <recommendedName>
        <fullName evidence="1">Protein kinase domain-containing protein</fullName>
    </recommendedName>
</protein>
<dbReference type="InterPro" id="IPR008271">
    <property type="entry name" value="Ser/Thr_kinase_AS"/>
</dbReference>
<dbReference type="GO" id="GO:0005737">
    <property type="term" value="C:cytoplasm"/>
    <property type="evidence" value="ECO:0007669"/>
    <property type="project" value="TreeGrafter"/>
</dbReference>
<dbReference type="OrthoDB" id="408964at2759"/>
<dbReference type="GO" id="GO:0005813">
    <property type="term" value="C:centrosome"/>
    <property type="evidence" value="ECO:0007669"/>
    <property type="project" value="TreeGrafter"/>
</dbReference>
<dbReference type="GO" id="GO:0000922">
    <property type="term" value="C:spindle pole"/>
    <property type="evidence" value="ECO:0007669"/>
    <property type="project" value="TreeGrafter"/>
</dbReference>
<evidence type="ECO:0000313" key="2">
    <source>
        <dbReference type="EMBL" id="PNF37082.1"/>
    </source>
</evidence>
<dbReference type="InterPro" id="IPR000719">
    <property type="entry name" value="Prot_kinase_dom"/>
</dbReference>
<evidence type="ECO:0000259" key="1">
    <source>
        <dbReference type="PROSITE" id="PS50011"/>
    </source>
</evidence>
<dbReference type="GO" id="GO:0005524">
    <property type="term" value="F:ATP binding"/>
    <property type="evidence" value="ECO:0007669"/>
    <property type="project" value="InterPro"/>
</dbReference>
<dbReference type="CDD" id="cd14099">
    <property type="entry name" value="STKc_PLK"/>
    <property type="match status" value="1"/>
</dbReference>
<dbReference type="PROSITE" id="PS00108">
    <property type="entry name" value="PROTEIN_KINASE_ST"/>
    <property type="match status" value="1"/>
</dbReference>
<dbReference type="GO" id="GO:0007052">
    <property type="term" value="P:mitotic spindle organization"/>
    <property type="evidence" value="ECO:0007669"/>
    <property type="project" value="TreeGrafter"/>
</dbReference>
<accession>A0A2J7R8C5</accession>
<dbReference type="GO" id="GO:0004674">
    <property type="term" value="F:protein serine/threonine kinase activity"/>
    <property type="evidence" value="ECO:0007669"/>
    <property type="project" value="TreeGrafter"/>
</dbReference>
<dbReference type="FunFam" id="1.10.510.10:FF:000311">
    <property type="entry name" value="Serine/threonine-protein kinase PLK"/>
    <property type="match status" value="1"/>
</dbReference>
<dbReference type="PIRSF" id="PIRSF000654">
    <property type="entry name" value="Integrin-linked_kinase"/>
    <property type="match status" value="1"/>
</dbReference>
<dbReference type="EMBL" id="NEVH01006723">
    <property type="protein sequence ID" value="PNF37082.1"/>
    <property type="molecule type" value="Genomic_DNA"/>
</dbReference>
<dbReference type="AlphaFoldDB" id="A0A2J7R8C5"/>
<dbReference type="Gene3D" id="3.30.200.20">
    <property type="entry name" value="Phosphorylase Kinase, domain 1"/>
    <property type="match status" value="1"/>
</dbReference>
<sequence length="280" mass="32300">MASRDDDKQNIPELIFDAGANVTYRKGRFFGKGGFAKCYEITDMKTGNVYAGKIVSKNLMTIQNYKEELTQEIAIHRSLNHRNVVGFHGFFEDNQNVYIVLELCRRRSMMELHKRRKALIEAEVRYYMRQILLGVIYLHEQRIIHRDLKLGNLFLNDDLEVKIGDFGLAAKIEFDGERKRTVCDTPNYVAPEVVTKKGHSFEADIWSIGCILYTLLIGKPPFETNSLPETYSRIKRCEYKIPASSQISSSAIKMIRATLQLDPKCRPKVEELLNSEFFTS</sequence>
<feature type="domain" description="Protein kinase" evidence="1">
    <location>
        <begin position="24"/>
        <end position="278"/>
    </location>
</feature>
<feature type="non-terminal residue" evidence="2">
    <location>
        <position position="280"/>
    </location>
</feature>